<keyword evidence="2" id="KW-1185">Reference proteome</keyword>
<evidence type="ECO:0000313" key="2">
    <source>
        <dbReference type="Proteomes" id="UP000001073"/>
    </source>
</evidence>
<dbReference type="InterPro" id="IPR037069">
    <property type="entry name" value="AcylCoA_DH/ox_N_sf"/>
</dbReference>
<gene>
    <name evidence="1" type="primary">ACAD8</name>
</gene>
<protein>
    <submittedName>
        <fullName evidence="1">Acyl-CoA dehydrogenase family member 8</fullName>
    </submittedName>
</protein>
<evidence type="ECO:0000313" key="1">
    <source>
        <dbReference type="Ensembl" id="ENSNLEP00000046246.1"/>
    </source>
</evidence>
<reference evidence="1" key="3">
    <citation type="submission" date="2025-09" db="UniProtKB">
        <authorList>
            <consortium name="Ensembl"/>
        </authorList>
    </citation>
    <scope>IDENTIFICATION</scope>
</reference>
<dbReference type="GO" id="GO:0005739">
    <property type="term" value="C:mitochondrion"/>
    <property type="evidence" value="ECO:0007669"/>
    <property type="project" value="TreeGrafter"/>
</dbReference>
<reference evidence="1 2" key="1">
    <citation type="submission" date="2012-10" db="EMBL/GenBank/DDBJ databases">
        <authorList>
            <consortium name="Gibbon Genome Sequencing Consortium"/>
        </authorList>
    </citation>
    <scope>NUCLEOTIDE SEQUENCE [LARGE SCALE GENOMIC DNA]</scope>
</reference>
<sequence>MLWSGCRRLGARLGCLPGGLRALVQTGHRSLTSCIDPSVGLNEEQKEFQKVAFDFAAREMAPNMAEWDQKHVCLDD</sequence>
<dbReference type="Ensembl" id="ENSNLET00000051689.1">
    <property type="protein sequence ID" value="ENSNLEP00000046246.1"/>
    <property type="gene ID" value="ENSNLEG00000012506.3"/>
</dbReference>
<dbReference type="Gene3D" id="1.10.540.10">
    <property type="entry name" value="Acyl-CoA dehydrogenase/oxidase, N-terminal domain"/>
    <property type="match status" value="1"/>
</dbReference>
<dbReference type="EMBL" id="ADFV01127847">
    <property type="status" value="NOT_ANNOTATED_CDS"/>
    <property type="molecule type" value="Genomic_DNA"/>
</dbReference>
<dbReference type="PANTHER" id="PTHR43831">
    <property type="entry name" value="ISOBUTYRYL-COA DEHYDROGENASE"/>
    <property type="match status" value="1"/>
</dbReference>
<dbReference type="GO" id="GO:0050660">
    <property type="term" value="F:flavin adenine dinucleotide binding"/>
    <property type="evidence" value="ECO:0007669"/>
    <property type="project" value="InterPro"/>
</dbReference>
<dbReference type="GO" id="GO:0016627">
    <property type="term" value="F:oxidoreductase activity, acting on the CH-CH group of donors"/>
    <property type="evidence" value="ECO:0007669"/>
    <property type="project" value="InterPro"/>
</dbReference>
<accession>A0A2I3HRY8</accession>
<reference evidence="1" key="2">
    <citation type="submission" date="2025-08" db="UniProtKB">
        <authorList>
            <consortium name="Ensembl"/>
        </authorList>
    </citation>
    <scope>IDENTIFICATION</scope>
</reference>
<dbReference type="Proteomes" id="UP000001073">
    <property type="component" value="Chromosome 15"/>
</dbReference>
<dbReference type="PANTHER" id="PTHR43831:SF1">
    <property type="entry name" value="ISOBUTYRYL-COA DEHYDROGENASE, MITOCHONDRIAL"/>
    <property type="match status" value="1"/>
</dbReference>
<dbReference type="InterPro" id="IPR052547">
    <property type="entry name" value="Mito_Isobutyryl-CoADH"/>
</dbReference>
<organism evidence="1 2">
    <name type="scientific">Nomascus leucogenys</name>
    <name type="common">Northern white-cheeked gibbon</name>
    <name type="synonym">Hylobates leucogenys</name>
    <dbReference type="NCBI Taxonomy" id="61853"/>
    <lineage>
        <taxon>Eukaryota</taxon>
        <taxon>Metazoa</taxon>
        <taxon>Chordata</taxon>
        <taxon>Craniata</taxon>
        <taxon>Vertebrata</taxon>
        <taxon>Euteleostomi</taxon>
        <taxon>Mammalia</taxon>
        <taxon>Eutheria</taxon>
        <taxon>Euarchontoglires</taxon>
        <taxon>Primates</taxon>
        <taxon>Haplorrhini</taxon>
        <taxon>Catarrhini</taxon>
        <taxon>Hylobatidae</taxon>
        <taxon>Nomascus</taxon>
    </lineage>
</organism>
<name>A0A2I3HRY8_NOMLE</name>
<dbReference type="AlphaFoldDB" id="A0A2I3HRY8"/>
<dbReference type="GeneTree" id="ENSGT00940000157590"/>
<proteinExistence type="predicted"/>